<evidence type="ECO:0000313" key="3">
    <source>
        <dbReference type="EMBL" id="PKI67555.1"/>
    </source>
</evidence>
<feature type="coiled-coil region" evidence="1">
    <location>
        <begin position="248"/>
        <end position="289"/>
    </location>
</feature>
<evidence type="ECO:0000259" key="2">
    <source>
        <dbReference type="Pfam" id="PF24924"/>
    </source>
</evidence>
<organism evidence="3 4">
    <name type="scientific">Punica granatum</name>
    <name type="common">Pomegranate</name>
    <dbReference type="NCBI Taxonomy" id="22663"/>
    <lineage>
        <taxon>Eukaryota</taxon>
        <taxon>Viridiplantae</taxon>
        <taxon>Streptophyta</taxon>
        <taxon>Embryophyta</taxon>
        <taxon>Tracheophyta</taxon>
        <taxon>Spermatophyta</taxon>
        <taxon>Magnoliopsida</taxon>
        <taxon>eudicotyledons</taxon>
        <taxon>Gunneridae</taxon>
        <taxon>Pentapetalae</taxon>
        <taxon>rosids</taxon>
        <taxon>malvids</taxon>
        <taxon>Myrtales</taxon>
        <taxon>Lythraceae</taxon>
        <taxon>Punica</taxon>
    </lineage>
</organism>
<dbReference type="EMBL" id="PGOL01000597">
    <property type="protein sequence ID" value="PKI67555.1"/>
    <property type="molecule type" value="Genomic_DNA"/>
</dbReference>
<keyword evidence="1" id="KW-0175">Coiled coil</keyword>
<proteinExistence type="predicted"/>
<reference evidence="3 4" key="1">
    <citation type="submission" date="2017-11" db="EMBL/GenBank/DDBJ databases">
        <title>De-novo sequencing of pomegranate (Punica granatum L.) genome.</title>
        <authorList>
            <person name="Akparov Z."/>
            <person name="Amiraslanov A."/>
            <person name="Hajiyeva S."/>
            <person name="Abbasov M."/>
            <person name="Kaur K."/>
            <person name="Hamwieh A."/>
            <person name="Solovyev V."/>
            <person name="Salamov A."/>
            <person name="Braich B."/>
            <person name="Kosarev P."/>
            <person name="Mahmoud A."/>
            <person name="Hajiyev E."/>
            <person name="Babayeva S."/>
            <person name="Izzatullayeva V."/>
            <person name="Mammadov A."/>
            <person name="Mammadov A."/>
            <person name="Sharifova S."/>
            <person name="Ojaghi J."/>
            <person name="Eynullazada K."/>
            <person name="Bayramov B."/>
            <person name="Abdulazimova A."/>
            <person name="Shahmuradov I."/>
        </authorList>
    </citation>
    <scope>NUCLEOTIDE SEQUENCE [LARGE SCALE GENOMIC DNA]</scope>
    <source>
        <strain evidence="4">cv. AG2017</strain>
        <tissue evidence="3">Leaf</tissue>
    </source>
</reference>
<dbReference type="AlphaFoldDB" id="A0A2I0KGD9"/>
<dbReference type="Proteomes" id="UP000233551">
    <property type="component" value="Unassembled WGS sequence"/>
</dbReference>
<evidence type="ECO:0000313" key="4">
    <source>
        <dbReference type="Proteomes" id="UP000233551"/>
    </source>
</evidence>
<keyword evidence="4" id="KW-1185">Reference proteome</keyword>
<comment type="caution">
    <text evidence="3">The sequence shown here is derived from an EMBL/GenBank/DDBJ whole genome shotgun (WGS) entry which is preliminary data.</text>
</comment>
<protein>
    <recommendedName>
        <fullName evidence="2">DUF7745 domain-containing protein</fullName>
    </recommendedName>
</protein>
<sequence length="296" mass="33933">MDRSRPYLRLDIIITPSADITRLWNTFRPVDRAFLRLIIGDLPLLADSPINWTLLRIAISFWETQRAVFSFQGTELVPTVEEYTALLQRSIPIHDIAVPNQFATIQSRLAILLGLRNEEICRELQYGGEHGIRTTWLIDFIQARALNATGDSYQRDACHGFLLLLFPYSSNLIDEALAQDIPIEADRTPHRFRWADTTASLPYRVLRVREAPQADITDAESSVQGAMHTELQVIRAERDRLCCELVDIRAELTDHRELQSELAQTRARIVSQDREIARLSATLDRARARARRISHP</sequence>
<evidence type="ECO:0000256" key="1">
    <source>
        <dbReference type="SAM" id="Coils"/>
    </source>
</evidence>
<accession>A0A2I0KGD9</accession>
<dbReference type="Pfam" id="PF24924">
    <property type="entry name" value="DUF7745"/>
    <property type="match status" value="1"/>
</dbReference>
<name>A0A2I0KGD9_PUNGR</name>
<gene>
    <name evidence="3" type="ORF">CRG98_012139</name>
</gene>
<feature type="domain" description="DUF7745" evidence="2">
    <location>
        <begin position="44"/>
        <end position="204"/>
    </location>
</feature>
<dbReference type="InterPro" id="IPR056647">
    <property type="entry name" value="DUF7745"/>
</dbReference>